<proteinExistence type="evidence at transcript level"/>
<dbReference type="AlphaFoldDB" id="A0AB38ZEB9"/>
<accession>A0AB38ZEB9</accession>
<keyword evidence="1" id="KW-0732">Signal</keyword>
<organism evidence="3">
    <name type="scientific">Ectomocoris sp</name>
    <dbReference type="NCBI Taxonomy" id="3104572"/>
    <lineage>
        <taxon>Eukaryota</taxon>
        <taxon>Metazoa</taxon>
        <taxon>Ecdysozoa</taxon>
        <taxon>Arthropoda</taxon>
        <taxon>Hexapoda</taxon>
        <taxon>Insecta</taxon>
        <taxon>Pterygota</taxon>
        <taxon>Neoptera</taxon>
        <taxon>Paraneoptera</taxon>
        <taxon>Hemiptera</taxon>
        <taxon>Heteroptera</taxon>
        <taxon>Panheteroptera</taxon>
        <taxon>Cimicomorpha</taxon>
        <taxon>Reduviidae</taxon>
        <taxon>Peiratinae</taxon>
        <taxon>Ectomocoris</taxon>
    </lineage>
</organism>
<feature type="domain" description="DUF4773" evidence="2">
    <location>
        <begin position="58"/>
        <end position="167"/>
    </location>
</feature>
<feature type="signal peptide" evidence="1">
    <location>
        <begin position="1"/>
        <end position="19"/>
    </location>
</feature>
<sequence length="262" mass="29560">MGKSYILLFLFLLINFAAPVEFDKSQLEGLTKEELDVLEDAVKRQGSRFLSEFKANVNCEDLSCEMCIGFELAKIPHEICVTGGLIPEKIGAFITLTYDYDEIWNQEILFNSICTGLPKPLNNVSICLEAYHLSLLKLPNEAAICLRTELTLIFPLLSIDFNCLKYEKGKGIFFDWSMESESKALIDININGGDPKVTFNSPIPWELIKPIVLAIQAQRQKLIEMQHDLTQTVKENINEGNWWDAFINSLAAGSSMGMGIRR</sequence>
<dbReference type="Pfam" id="PF15998">
    <property type="entry name" value="DUF4773"/>
    <property type="match status" value="1"/>
</dbReference>
<evidence type="ECO:0000313" key="3">
    <source>
        <dbReference type="EMBL" id="WXH71767.1"/>
    </source>
</evidence>
<evidence type="ECO:0000256" key="1">
    <source>
        <dbReference type="SAM" id="SignalP"/>
    </source>
</evidence>
<reference evidence="3" key="1">
    <citation type="submission" date="2024-03" db="EMBL/GenBank/DDBJ databases">
        <authorList>
            <person name="Jin J.A."/>
            <person name="King G.A."/>
            <person name="Walker A."/>
        </authorList>
    </citation>
    <scope>NUCLEOTIDE SEQUENCE</scope>
</reference>
<dbReference type="EMBL" id="PP510842">
    <property type="protein sequence ID" value="WXH71767.1"/>
    <property type="molecule type" value="mRNA"/>
</dbReference>
<protein>
    <submittedName>
        <fullName evidence="3">Heteropteran venom family 2 protein 5</fullName>
    </submittedName>
</protein>
<evidence type="ECO:0000259" key="2">
    <source>
        <dbReference type="Pfam" id="PF15998"/>
    </source>
</evidence>
<name>A0AB38ZEB9_9HEMI</name>
<feature type="chain" id="PRO_5044218467" evidence="1">
    <location>
        <begin position="20"/>
        <end position="262"/>
    </location>
</feature>
<dbReference type="InterPro" id="IPR031941">
    <property type="entry name" value="DUF4773"/>
</dbReference>